<evidence type="ECO:0000256" key="1">
    <source>
        <dbReference type="SAM" id="SignalP"/>
    </source>
</evidence>
<reference evidence="2" key="1">
    <citation type="submission" date="2023-05" db="EMBL/GenBank/DDBJ databases">
        <title>Nepenthes gracilis genome sequencing.</title>
        <authorList>
            <person name="Fukushima K."/>
        </authorList>
    </citation>
    <scope>NUCLEOTIDE SEQUENCE</scope>
    <source>
        <strain evidence="2">SING2019-196</strain>
    </source>
</reference>
<comment type="caution">
    <text evidence="2">The sequence shown here is derived from an EMBL/GenBank/DDBJ whole genome shotgun (WGS) entry which is preliminary data.</text>
</comment>
<name>A0AAD3S5P5_NEPGR</name>
<organism evidence="2 3">
    <name type="scientific">Nepenthes gracilis</name>
    <name type="common">Slender pitcher plant</name>
    <dbReference type="NCBI Taxonomy" id="150966"/>
    <lineage>
        <taxon>Eukaryota</taxon>
        <taxon>Viridiplantae</taxon>
        <taxon>Streptophyta</taxon>
        <taxon>Embryophyta</taxon>
        <taxon>Tracheophyta</taxon>
        <taxon>Spermatophyta</taxon>
        <taxon>Magnoliopsida</taxon>
        <taxon>eudicotyledons</taxon>
        <taxon>Gunneridae</taxon>
        <taxon>Pentapetalae</taxon>
        <taxon>Caryophyllales</taxon>
        <taxon>Nepenthaceae</taxon>
        <taxon>Nepenthes</taxon>
    </lineage>
</organism>
<sequence length="282" mass="31134">MVVSCRFFICCWSWWFLELLRVDHHSSAGSNPRRGALFPLSADNGQSVFNPVELWVQFDIEVGHFCLELFNMLVLQYSSFPAGVPCCRLARDNGDAIRGHCWRNLSFAADAGSLVFRLVDSHPMQLNGFLRWSVPVDFKIATGVVVLGLLADNHLPDKSSLSTRCNMSLDWTLLLLWFEIRQQAANPACLFSAGGTFLLEEVRVNTTFVFGKFVAETLESDAGSGPNHHGHAPIVRGLVVGSVTPLQLAISLVLPERFFVSFLVIDIGLGLRGSEIPLGLCL</sequence>
<feature type="signal peptide" evidence="1">
    <location>
        <begin position="1"/>
        <end position="19"/>
    </location>
</feature>
<accession>A0AAD3S5P5</accession>
<keyword evidence="3" id="KW-1185">Reference proteome</keyword>
<gene>
    <name evidence="2" type="ORF">Nepgr_006723</name>
</gene>
<evidence type="ECO:0000313" key="3">
    <source>
        <dbReference type="Proteomes" id="UP001279734"/>
    </source>
</evidence>
<proteinExistence type="predicted"/>
<evidence type="ECO:0008006" key="4">
    <source>
        <dbReference type="Google" id="ProtNLM"/>
    </source>
</evidence>
<dbReference type="EMBL" id="BSYO01000005">
    <property type="protein sequence ID" value="GMH04883.1"/>
    <property type="molecule type" value="Genomic_DNA"/>
</dbReference>
<keyword evidence="1" id="KW-0732">Signal</keyword>
<evidence type="ECO:0000313" key="2">
    <source>
        <dbReference type="EMBL" id="GMH04883.1"/>
    </source>
</evidence>
<feature type="chain" id="PRO_5041915826" description="Secreted protein" evidence="1">
    <location>
        <begin position="20"/>
        <end position="282"/>
    </location>
</feature>
<protein>
    <recommendedName>
        <fullName evidence="4">Secreted protein</fullName>
    </recommendedName>
</protein>
<dbReference type="AlphaFoldDB" id="A0AAD3S5P5"/>
<dbReference type="Proteomes" id="UP001279734">
    <property type="component" value="Unassembled WGS sequence"/>
</dbReference>